<evidence type="ECO:0008006" key="3">
    <source>
        <dbReference type="Google" id="ProtNLM"/>
    </source>
</evidence>
<reference evidence="2" key="1">
    <citation type="submission" date="2016-10" db="EMBL/GenBank/DDBJ databases">
        <authorList>
            <person name="Varghese N."/>
            <person name="Submissions S."/>
        </authorList>
    </citation>
    <scope>NUCLEOTIDE SEQUENCE [LARGE SCALE GENOMIC DNA]</scope>
    <source>
        <strain evidence="2">DSM 24740</strain>
    </source>
</reference>
<dbReference type="AlphaFoldDB" id="A0A1H9L784"/>
<dbReference type="InterPro" id="IPR032286">
    <property type="entry name" value="DUF4837"/>
</dbReference>
<dbReference type="OrthoDB" id="1115230at2"/>
<dbReference type="STRING" id="478744.SAMN05444359_12317"/>
<accession>A0A1H9L784</accession>
<dbReference type="RefSeq" id="WP_139211939.1">
    <property type="nucleotide sequence ID" value="NZ_FOFB01000023.1"/>
</dbReference>
<dbReference type="InParanoid" id="A0A1H9L784"/>
<organism evidence="1 2">
    <name type="scientific">Neolewinella agarilytica</name>
    <dbReference type="NCBI Taxonomy" id="478744"/>
    <lineage>
        <taxon>Bacteria</taxon>
        <taxon>Pseudomonadati</taxon>
        <taxon>Bacteroidota</taxon>
        <taxon>Saprospiria</taxon>
        <taxon>Saprospirales</taxon>
        <taxon>Lewinellaceae</taxon>
        <taxon>Neolewinella</taxon>
    </lineage>
</organism>
<proteinExistence type="predicted"/>
<evidence type="ECO:0000313" key="1">
    <source>
        <dbReference type="EMBL" id="SER06853.1"/>
    </source>
</evidence>
<dbReference type="Proteomes" id="UP000199021">
    <property type="component" value="Unassembled WGS sequence"/>
</dbReference>
<gene>
    <name evidence="1" type="ORF">SAMN05444359_12317</name>
</gene>
<dbReference type="Pfam" id="PF16125">
    <property type="entry name" value="DUF4837"/>
    <property type="match status" value="1"/>
</dbReference>
<dbReference type="EMBL" id="FOFB01000023">
    <property type="protein sequence ID" value="SER06853.1"/>
    <property type="molecule type" value="Genomic_DNA"/>
</dbReference>
<sequence>MIHRILTFSLALLLGITVFSSCGEDIQRSLAPTPTAFGKINGVTIISDQSLWESNLRDSMAFYFEAPYLILPQPEPIFDLRHIEPIKLLEEPTFQELRNYIVLADLSDKDSPTTEMVVKDLSDAKIQQVREEGFGTAVARNKWATGQQLIYLMGKNRGELIKGLGAAYPAVVARIDERENERVKVTAYFRGIDRQLGATITEKSGATIDIPGGYEMVPIDEPNFAWLRKDTRGGSLNIMATRVPYKDQSQLSREGLKSIRDQIGKEYISTTLENTYMRVNDVSLPLFTETTELNGAFAISGRGIWEMENDFLAGPFVSYLINDTANKQLVLVDGFVLAPGEKKRELMEELDQVLRTAAVQ</sequence>
<keyword evidence="2" id="KW-1185">Reference proteome</keyword>
<protein>
    <recommendedName>
        <fullName evidence="3">DUF4837 domain-containing protein</fullName>
    </recommendedName>
</protein>
<evidence type="ECO:0000313" key="2">
    <source>
        <dbReference type="Proteomes" id="UP000199021"/>
    </source>
</evidence>
<name>A0A1H9L784_9BACT</name>
<dbReference type="PROSITE" id="PS51257">
    <property type="entry name" value="PROKAR_LIPOPROTEIN"/>
    <property type="match status" value="1"/>
</dbReference>